<proteinExistence type="predicted"/>
<accession>A0ACC2PPX4</accession>
<organism evidence="1 2">
    <name type="scientific">Eretmocerus hayati</name>
    <dbReference type="NCBI Taxonomy" id="131215"/>
    <lineage>
        <taxon>Eukaryota</taxon>
        <taxon>Metazoa</taxon>
        <taxon>Ecdysozoa</taxon>
        <taxon>Arthropoda</taxon>
        <taxon>Hexapoda</taxon>
        <taxon>Insecta</taxon>
        <taxon>Pterygota</taxon>
        <taxon>Neoptera</taxon>
        <taxon>Endopterygota</taxon>
        <taxon>Hymenoptera</taxon>
        <taxon>Apocrita</taxon>
        <taxon>Proctotrupomorpha</taxon>
        <taxon>Chalcidoidea</taxon>
        <taxon>Aphelinidae</taxon>
        <taxon>Aphelininae</taxon>
        <taxon>Eretmocerus</taxon>
    </lineage>
</organism>
<dbReference type="Proteomes" id="UP001239111">
    <property type="component" value="Chromosome 1"/>
</dbReference>
<name>A0ACC2PPX4_9HYME</name>
<dbReference type="EMBL" id="CM056741">
    <property type="protein sequence ID" value="KAJ8685523.1"/>
    <property type="molecule type" value="Genomic_DNA"/>
</dbReference>
<evidence type="ECO:0000313" key="2">
    <source>
        <dbReference type="Proteomes" id="UP001239111"/>
    </source>
</evidence>
<sequence length="349" mass="39773">MTDNISNLLVEGTDYKEMINLTNGNQVGPQYSLDPASGPLPVIHLTKEEFPTYDEPHHNRFGYPTVENEKMINPANINKYRVAQPQKNASDISNKRSSAQRKPGKTDAKFRNSVRAFNKFLALESARSANNNMPPKQAIETITSQASTMDSTLDFKPLERSPLKIVPQPETTHSYAMDSNAFCKEYRGSSYSPIKLENLPKKNLSNPARDLGPLQRRLKKCQENIRPVPRSLIPRRKKFQKAPEAVINLTNDDMEDEQTNYEAEIFREKSAASRYEKSYWLNKRESACTEKETQMMMKKAAEMKLEYYRRKCGSQMNEEASTVEKNSADNIVVVDKEVSTDSSAQLNEE</sequence>
<evidence type="ECO:0000313" key="1">
    <source>
        <dbReference type="EMBL" id="KAJ8685523.1"/>
    </source>
</evidence>
<gene>
    <name evidence="1" type="ORF">QAD02_021316</name>
</gene>
<reference evidence="1" key="1">
    <citation type="submission" date="2023-04" db="EMBL/GenBank/DDBJ databases">
        <title>A chromosome-level genome assembly of the parasitoid wasp Eretmocerus hayati.</title>
        <authorList>
            <person name="Zhong Y."/>
            <person name="Liu S."/>
            <person name="Liu Y."/>
        </authorList>
    </citation>
    <scope>NUCLEOTIDE SEQUENCE</scope>
    <source>
        <strain evidence="1">ZJU_SS_LIU_2023</strain>
    </source>
</reference>
<comment type="caution">
    <text evidence="1">The sequence shown here is derived from an EMBL/GenBank/DDBJ whole genome shotgun (WGS) entry which is preliminary data.</text>
</comment>
<protein>
    <submittedName>
        <fullName evidence="1">Uncharacterized protein</fullName>
    </submittedName>
</protein>
<keyword evidence="2" id="KW-1185">Reference proteome</keyword>